<name>A0AAJ8M344_9TREE</name>
<gene>
    <name evidence="2" type="ORF">L203_106078</name>
</gene>
<protein>
    <submittedName>
        <fullName evidence="2">Uncharacterized protein</fullName>
    </submittedName>
</protein>
<feature type="compositionally biased region" description="Low complexity" evidence="1">
    <location>
        <begin position="150"/>
        <end position="167"/>
    </location>
</feature>
<feature type="compositionally biased region" description="Gly residues" evidence="1">
    <location>
        <begin position="182"/>
        <end position="199"/>
    </location>
</feature>
<keyword evidence="3" id="KW-1185">Reference proteome</keyword>
<proteinExistence type="predicted"/>
<feature type="compositionally biased region" description="Low complexity" evidence="1">
    <location>
        <begin position="200"/>
        <end position="223"/>
    </location>
</feature>
<dbReference type="EMBL" id="CP143791">
    <property type="protein sequence ID" value="WVN90835.1"/>
    <property type="molecule type" value="Genomic_DNA"/>
</dbReference>
<reference evidence="2" key="1">
    <citation type="submission" date="2016-06" db="EMBL/GenBank/DDBJ databases">
        <authorList>
            <person name="Cuomo C."/>
            <person name="Litvintseva A."/>
            <person name="Heitman J."/>
            <person name="Chen Y."/>
            <person name="Sun S."/>
            <person name="Springer D."/>
            <person name="Dromer F."/>
            <person name="Young S."/>
            <person name="Zeng Q."/>
            <person name="Chapman S."/>
            <person name="Gujja S."/>
            <person name="Saif S."/>
            <person name="Birren B."/>
        </authorList>
    </citation>
    <scope>NUCLEOTIDE SEQUENCE</scope>
    <source>
        <strain evidence="2">CBS 7841</strain>
    </source>
</reference>
<evidence type="ECO:0000313" key="2">
    <source>
        <dbReference type="EMBL" id="WVN90835.1"/>
    </source>
</evidence>
<feature type="region of interest" description="Disordered" evidence="1">
    <location>
        <begin position="135"/>
        <end position="239"/>
    </location>
</feature>
<feature type="compositionally biased region" description="Polar residues" evidence="1">
    <location>
        <begin position="224"/>
        <end position="234"/>
    </location>
</feature>
<evidence type="ECO:0000256" key="1">
    <source>
        <dbReference type="SAM" id="MobiDB-lite"/>
    </source>
</evidence>
<feature type="compositionally biased region" description="Polar residues" evidence="1">
    <location>
        <begin position="168"/>
        <end position="177"/>
    </location>
</feature>
<dbReference type="AlphaFoldDB" id="A0AAJ8M344"/>
<dbReference type="GeneID" id="91090286"/>
<dbReference type="RefSeq" id="XP_066071535.1">
    <property type="nucleotide sequence ID" value="XM_066215438.1"/>
</dbReference>
<reference evidence="2" key="3">
    <citation type="submission" date="2024-01" db="EMBL/GenBank/DDBJ databases">
        <authorList>
            <person name="Coelho M.A."/>
            <person name="David-Palma M."/>
            <person name="Shea T."/>
            <person name="Sun S."/>
            <person name="Cuomo C.A."/>
            <person name="Heitman J."/>
        </authorList>
    </citation>
    <scope>NUCLEOTIDE SEQUENCE</scope>
    <source>
        <strain evidence="2">CBS 7841</strain>
    </source>
</reference>
<dbReference type="Gene3D" id="2.60.120.260">
    <property type="entry name" value="Galactose-binding domain-like"/>
    <property type="match status" value="1"/>
</dbReference>
<reference evidence="2" key="2">
    <citation type="journal article" date="2022" name="Elife">
        <title>Obligate sexual reproduction of a homothallic fungus closely related to the Cryptococcus pathogenic species complex.</title>
        <authorList>
            <person name="Passer A.R."/>
            <person name="Clancey S.A."/>
            <person name="Shea T."/>
            <person name="David-Palma M."/>
            <person name="Averette A.F."/>
            <person name="Boekhout T."/>
            <person name="Porcel B.M."/>
            <person name="Nowrousian M."/>
            <person name="Cuomo C.A."/>
            <person name="Sun S."/>
            <person name="Heitman J."/>
            <person name="Coelho M.A."/>
        </authorList>
    </citation>
    <scope>NUCLEOTIDE SEQUENCE</scope>
    <source>
        <strain evidence="2">CBS 7841</strain>
    </source>
</reference>
<organism evidence="2 3">
    <name type="scientific">Cryptococcus depauperatus CBS 7841</name>
    <dbReference type="NCBI Taxonomy" id="1295531"/>
    <lineage>
        <taxon>Eukaryota</taxon>
        <taxon>Fungi</taxon>
        <taxon>Dikarya</taxon>
        <taxon>Basidiomycota</taxon>
        <taxon>Agaricomycotina</taxon>
        <taxon>Tremellomycetes</taxon>
        <taxon>Tremellales</taxon>
        <taxon>Cryptococcaceae</taxon>
        <taxon>Cryptococcus</taxon>
    </lineage>
</organism>
<dbReference type="Proteomes" id="UP000094043">
    <property type="component" value="Chromosome 8"/>
</dbReference>
<accession>A0AAJ8M344</accession>
<sequence length="273" mass="28033">MTTITLDDNSNAFSYGGEAWSIVHTKDPYTGKYFGSTFHSSIVANAWMRLCWTGTDITIYGAKRINHGLYSVVVDNGDVQMYNGYSDPEQFQVILYTSQGLKQGNHQIVLANRNDMNAIDGHIYLDIDYASLPPDTTSSPTVPATPPPSGSTSTVTVGSTTTVVGGSINATPQPNKDTASGGSSGSSGSGGSGGSGGFTGSSTSSGSIGSSGSSSGSTIGTASNQPRISLTSITGPGGINGAKPNGAVRGVNVAVEQIALLGVVGWYLRRFLR</sequence>
<dbReference type="KEGG" id="cdep:91090286"/>
<evidence type="ECO:0000313" key="3">
    <source>
        <dbReference type="Proteomes" id="UP000094043"/>
    </source>
</evidence>